<name>A0A6B3NJM7_9PSED</name>
<keyword evidence="3" id="KW-1185">Reference proteome</keyword>
<evidence type="ECO:0000256" key="1">
    <source>
        <dbReference type="SAM" id="MobiDB-lite"/>
    </source>
</evidence>
<proteinExistence type="predicted"/>
<dbReference type="EMBL" id="JAAHBU010000058">
    <property type="protein sequence ID" value="NER63445.1"/>
    <property type="molecule type" value="Genomic_DNA"/>
</dbReference>
<dbReference type="RefSeq" id="WP_163942172.1">
    <property type="nucleotide sequence ID" value="NZ_JAAHBU010000058.1"/>
</dbReference>
<organism evidence="2 3">
    <name type="scientific">Pseudomonas brassicae</name>
    <dbReference type="NCBI Taxonomy" id="2708063"/>
    <lineage>
        <taxon>Bacteria</taxon>
        <taxon>Pseudomonadati</taxon>
        <taxon>Pseudomonadota</taxon>
        <taxon>Gammaproteobacteria</taxon>
        <taxon>Pseudomonadales</taxon>
        <taxon>Pseudomonadaceae</taxon>
        <taxon>Pseudomonas</taxon>
    </lineage>
</organism>
<evidence type="ECO:0000313" key="3">
    <source>
        <dbReference type="Proteomes" id="UP000482634"/>
    </source>
</evidence>
<evidence type="ECO:0000313" key="2">
    <source>
        <dbReference type="EMBL" id="NER63445.1"/>
    </source>
</evidence>
<comment type="caution">
    <text evidence="2">The sequence shown here is derived from an EMBL/GenBank/DDBJ whole genome shotgun (WGS) entry which is preliminary data.</text>
</comment>
<accession>A0A6B3NJM7</accession>
<dbReference type="Proteomes" id="UP000482634">
    <property type="component" value="Unassembled WGS sequence"/>
</dbReference>
<dbReference type="AlphaFoldDB" id="A0A6B3NJM7"/>
<sequence>ADATLHAFDQLIRRGIPAASLPDLLRSTLDASGNLRHVRRLQRQADALRLRAALPSWLSQASAVEQYGYLQALAGNLLQSPSQQDYLFDLPSIPDYARGRVRHAWTRTLRPVATPPTNCSSLPPAGSPRCRRPARCPPATAPQACAIGRP</sequence>
<feature type="region of interest" description="Disordered" evidence="1">
    <location>
        <begin position="112"/>
        <end position="150"/>
    </location>
</feature>
<feature type="non-terminal residue" evidence="2">
    <location>
        <position position="1"/>
    </location>
</feature>
<reference evidence="2 3" key="1">
    <citation type="submission" date="2020-02" db="EMBL/GenBank/DDBJ databases">
        <title>Broccoli isolated Pseudomonas sp.</title>
        <authorList>
            <person name="Fujikawa T."/>
            <person name="Sawada H."/>
        </authorList>
    </citation>
    <scope>NUCLEOTIDE SEQUENCE [LARGE SCALE GENOMIC DNA]</scope>
    <source>
        <strain evidence="2 3">MAFF212427</strain>
    </source>
</reference>
<feature type="compositionally biased region" description="Low complexity" evidence="1">
    <location>
        <begin position="141"/>
        <end position="150"/>
    </location>
</feature>
<gene>
    <name evidence="2" type="ORF">G3436_05480</name>
</gene>
<protein>
    <submittedName>
        <fullName evidence="2">Uncharacterized protein</fullName>
    </submittedName>
</protein>